<dbReference type="Pfam" id="PF03330">
    <property type="entry name" value="DPBB_1"/>
    <property type="match status" value="1"/>
</dbReference>
<keyword evidence="1 3" id="KW-0456">Lyase</keyword>
<dbReference type="SUPFAM" id="SSF50685">
    <property type="entry name" value="Barwin-like endoglucanases"/>
    <property type="match status" value="1"/>
</dbReference>
<feature type="compositionally biased region" description="Low complexity" evidence="5">
    <location>
        <begin position="104"/>
        <end position="129"/>
    </location>
</feature>
<dbReference type="Pfam" id="PF01476">
    <property type="entry name" value="LysM"/>
    <property type="match status" value="1"/>
</dbReference>
<dbReference type="NCBIfam" id="TIGR00413">
    <property type="entry name" value="rlpA"/>
    <property type="match status" value="1"/>
</dbReference>
<dbReference type="EMBL" id="DSXI01000277">
    <property type="protein sequence ID" value="HGS05018.1"/>
    <property type="molecule type" value="Genomic_DNA"/>
</dbReference>
<dbReference type="Gene3D" id="2.40.40.10">
    <property type="entry name" value="RlpA-like domain"/>
    <property type="match status" value="1"/>
</dbReference>
<dbReference type="GO" id="GO:0008932">
    <property type="term" value="F:lytic endotransglycosylase activity"/>
    <property type="evidence" value="ECO:0007669"/>
    <property type="project" value="UniProtKB-UniRule"/>
</dbReference>
<dbReference type="InterPro" id="IPR012997">
    <property type="entry name" value="RplA"/>
</dbReference>
<evidence type="ECO:0000256" key="1">
    <source>
        <dbReference type="ARBA" id="ARBA00023239"/>
    </source>
</evidence>
<feature type="region of interest" description="Disordered" evidence="5">
    <location>
        <begin position="103"/>
        <end position="129"/>
    </location>
</feature>
<accession>A0A7V4G7X5</accession>
<evidence type="ECO:0000313" key="7">
    <source>
        <dbReference type="EMBL" id="HGS05018.1"/>
    </source>
</evidence>
<keyword evidence="2 3" id="KW-0961">Cell wall biogenesis/degradation</keyword>
<dbReference type="InterPro" id="IPR036779">
    <property type="entry name" value="LysM_dom_sf"/>
</dbReference>
<feature type="domain" description="LysM" evidence="6">
    <location>
        <begin position="53"/>
        <end position="98"/>
    </location>
</feature>
<evidence type="ECO:0000259" key="6">
    <source>
        <dbReference type="PROSITE" id="PS51782"/>
    </source>
</evidence>
<dbReference type="SUPFAM" id="SSF54106">
    <property type="entry name" value="LysM domain"/>
    <property type="match status" value="1"/>
</dbReference>
<dbReference type="SMART" id="SM00257">
    <property type="entry name" value="LysM"/>
    <property type="match status" value="1"/>
</dbReference>
<dbReference type="CDD" id="cd22268">
    <property type="entry name" value="DPBB_RlpA-like"/>
    <property type="match status" value="1"/>
</dbReference>
<dbReference type="PANTHER" id="PTHR34183:SF1">
    <property type="entry name" value="ENDOLYTIC PEPTIDOGLYCAN TRANSGLYCOSYLASE RLPA"/>
    <property type="match status" value="1"/>
</dbReference>
<gene>
    <name evidence="3" type="primary">rlpA</name>
    <name evidence="7" type="ORF">ENT08_04655</name>
</gene>
<evidence type="ECO:0000256" key="2">
    <source>
        <dbReference type="ARBA" id="ARBA00023316"/>
    </source>
</evidence>
<dbReference type="GO" id="GO:0000270">
    <property type="term" value="P:peptidoglycan metabolic process"/>
    <property type="evidence" value="ECO:0007669"/>
    <property type="project" value="UniProtKB-UniRule"/>
</dbReference>
<dbReference type="PROSITE" id="PS51782">
    <property type="entry name" value="LYSM"/>
    <property type="match status" value="1"/>
</dbReference>
<evidence type="ECO:0000256" key="5">
    <source>
        <dbReference type="SAM" id="MobiDB-lite"/>
    </source>
</evidence>
<comment type="similarity">
    <text evidence="3 4">Belongs to the RlpA family.</text>
</comment>
<dbReference type="HAMAP" id="MF_02071">
    <property type="entry name" value="RlpA"/>
    <property type="match status" value="1"/>
</dbReference>
<dbReference type="GO" id="GO:0071555">
    <property type="term" value="P:cell wall organization"/>
    <property type="evidence" value="ECO:0007669"/>
    <property type="project" value="UniProtKB-KW"/>
</dbReference>
<comment type="function">
    <text evidence="3">Lytic transglycosylase with a strong preference for naked glycan strands that lack stem peptides.</text>
</comment>
<dbReference type="InterPro" id="IPR018392">
    <property type="entry name" value="LysM"/>
</dbReference>
<sequence>MIALIPGLEDTLAYLRPPSRGEGGNFAQVLAEVKAPAAPAATPGPISLPGAPARYEVQPGDNLSRIAKKLGYADPMVLARANRLPNPDVLQVGQVLTLPENTPAAGVRSAPARQAAAPSLPLSSSLGDSRSKSATWVRASWYGSQHHGRRMANGQPFNMFADTVAHRTLPLGTEVTLSNPRTGQAVQARVTDRGPFVAGRDLDVSYGVAKKLGMLQAGVARLKMEGG</sequence>
<dbReference type="AlphaFoldDB" id="A0A7V4G7X5"/>
<dbReference type="PANTHER" id="PTHR34183">
    <property type="entry name" value="ENDOLYTIC PEPTIDOGLYCAN TRANSGLYCOSYLASE RLPA"/>
    <property type="match status" value="1"/>
</dbReference>
<dbReference type="InterPro" id="IPR034718">
    <property type="entry name" value="RlpA"/>
</dbReference>
<dbReference type="InterPro" id="IPR009009">
    <property type="entry name" value="RlpA-like_DPBB"/>
</dbReference>
<dbReference type="Gene3D" id="3.10.350.10">
    <property type="entry name" value="LysM domain"/>
    <property type="match status" value="1"/>
</dbReference>
<protein>
    <recommendedName>
        <fullName evidence="3">Probable endolytic peptidoglycan transglycosylase RlpA</fullName>
        <ecNumber evidence="3">4.2.2.-</ecNumber>
    </recommendedName>
</protein>
<reference evidence="7" key="1">
    <citation type="journal article" date="2020" name="mSystems">
        <title>Genome- and Community-Level Interaction Insights into Carbon Utilization and Element Cycling Functions of Hydrothermarchaeota in Hydrothermal Sediment.</title>
        <authorList>
            <person name="Zhou Z."/>
            <person name="Liu Y."/>
            <person name="Xu W."/>
            <person name="Pan J."/>
            <person name="Luo Z.H."/>
            <person name="Li M."/>
        </authorList>
    </citation>
    <scope>NUCLEOTIDE SEQUENCE [LARGE SCALE GENOMIC DNA]</scope>
    <source>
        <strain evidence="7">SpSt-548</strain>
    </source>
</reference>
<dbReference type="EC" id="4.2.2.-" evidence="3"/>
<proteinExistence type="inferred from homology"/>
<evidence type="ECO:0000256" key="3">
    <source>
        <dbReference type="HAMAP-Rule" id="MF_02071"/>
    </source>
</evidence>
<organism evidence="7">
    <name type="scientific">Desulfobacca acetoxidans</name>
    <dbReference type="NCBI Taxonomy" id="60893"/>
    <lineage>
        <taxon>Bacteria</taxon>
        <taxon>Pseudomonadati</taxon>
        <taxon>Thermodesulfobacteriota</taxon>
        <taxon>Desulfobaccia</taxon>
        <taxon>Desulfobaccales</taxon>
        <taxon>Desulfobaccaceae</taxon>
        <taxon>Desulfobacca</taxon>
    </lineage>
</organism>
<dbReference type="CDD" id="cd00118">
    <property type="entry name" value="LysM"/>
    <property type="match status" value="1"/>
</dbReference>
<name>A0A7V4G7X5_9BACT</name>
<dbReference type="InterPro" id="IPR036908">
    <property type="entry name" value="RlpA-like_sf"/>
</dbReference>
<evidence type="ECO:0000256" key="4">
    <source>
        <dbReference type="RuleBase" id="RU003495"/>
    </source>
</evidence>
<comment type="caution">
    <text evidence="7">The sequence shown here is derived from an EMBL/GenBank/DDBJ whole genome shotgun (WGS) entry which is preliminary data.</text>
</comment>